<dbReference type="AlphaFoldDB" id="A0AA39RPL5"/>
<comment type="caution">
    <text evidence="1">The sequence shown here is derived from an EMBL/GenBank/DDBJ whole genome shotgun (WGS) entry which is preliminary data.</text>
</comment>
<proteinExistence type="predicted"/>
<sequence>MRNKLCLGYKDVIVIAVTEFWVSKIVKHCLKDMCSVLPLGNVDCHGKIALMYSNLLSWRHMESDMGV</sequence>
<accession>A0AA39RPL5</accession>
<evidence type="ECO:0000313" key="1">
    <source>
        <dbReference type="EMBL" id="KAK0577760.1"/>
    </source>
</evidence>
<reference evidence="1" key="2">
    <citation type="submission" date="2023-06" db="EMBL/GenBank/DDBJ databases">
        <authorList>
            <person name="Swenson N.G."/>
            <person name="Wegrzyn J.L."/>
            <person name="Mcevoy S.L."/>
        </authorList>
    </citation>
    <scope>NUCLEOTIDE SEQUENCE</scope>
    <source>
        <strain evidence="1">NS2018</strain>
        <tissue evidence="1">Leaf</tissue>
    </source>
</reference>
<reference evidence="1" key="1">
    <citation type="journal article" date="2022" name="Plant J.">
        <title>Strategies of tolerance reflected in two North American maple genomes.</title>
        <authorList>
            <person name="McEvoy S.L."/>
            <person name="Sezen U.U."/>
            <person name="Trouern-Trend A."/>
            <person name="McMahon S.M."/>
            <person name="Schaberg P.G."/>
            <person name="Yang J."/>
            <person name="Wegrzyn J.L."/>
            <person name="Swenson N.G."/>
        </authorList>
    </citation>
    <scope>NUCLEOTIDE SEQUENCE</scope>
    <source>
        <strain evidence="1">NS2018</strain>
    </source>
</reference>
<dbReference type="EMBL" id="JAUESC010000386">
    <property type="protein sequence ID" value="KAK0577760.1"/>
    <property type="molecule type" value="Genomic_DNA"/>
</dbReference>
<dbReference type="Proteomes" id="UP001168877">
    <property type="component" value="Unassembled WGS sequence"/>
</dbReference>
<evidence type="ECO:0000313" key="2">
    <source>
        <dbReference type="Proteomes" id="UP001168877"/>
    </source>
</evidence>
<name>A0AA39RPL5_ACESA</name>
<organism evidence="1 2">
    <name type="scientific">Acer saccharum</name>
    <name type="common">Sugar maple</name>
    <dbReference type="NCBI Taxonomy" id="4024"/>
    <lineage>
        <taxon>Eukaryota</taxon>
        <taxon>Viridiplantae</taxon>
        <taxon>Streptophyta</taxon>
        <taxon>Embryophyta</taxon>
        <taxon>Tracheophyta</taxon>
        <taxon>Spermatophyta</taxon>
        <taxon>Magnoliopsida</taxon>
        <taxon>eudicotyledons</taxon>
        <taxon>Gunneridae</taxon>
        <taxon>Pentapetalae</taxon>
        <taxon>rosids</taxon>
        <taxon>malvids</taxon>
        <taxon>Sapindales</taxon>
        <taxon>Sapindaceae</taxon>
        <taxon>Hippocastanoideae</taxon>
        <taxon>Acereae</taxon>
        <taxon>Acer</taxon>
    </lineage>
</organism>
<protein>
    <submittedName>
        <fullName evidence="1">Uncharacterized protein</fullName>
    </submittedName>
</protein>
<gene>
    <name evidence="1" type="ORF">LWI29_038216</name>
</gene>
<keyword evidence="2" id="KW-1185">Reference proteome</keyword>